<sequence>MAKRRIARIGAIDPIYADAVFDSAPPVMERAEQRGPQPTPSVTQLKPDAPAQVASPVAPIAQEAPRVPPPRATGNGAMTAHKPARAFSITLWPLTRHKEDLLALAQAGYRIELILSAAMKSARKTFKPGPVYVPVQKGDTWAAYSIRLQKPVPERILAQLAESAKDPGAMMATQLLRGQIEPLWLDALDALIVKLKAAVP</sequence>
<evidence type="ECO:0000313" key="3">
    <source>
        <dbReference type="Proteomes" id="UP000182045"/>
    </source>
</evidence>
<organism evidence="2 3">
    <name type="scientific">Roseibaca calidilacus</name>
    <dbReference type="NCBI Taxonomy" id="1666912"/>
    <lineage>
        <taxon>Bacteria</taxon>
        <taxon>Pseudomonadati</taxon>
        <taxon>Pseudomonadota</taxon>
        <taxon>Alphaproteobacteria</taxon>
        <taxon>Rhodobacterales</taxon>
        <taxon>Paracoccaceae</taxon>
        <taxon>Roseinatronobacter</taxon>
    </lineage>
</organism>
<feature type="region of interest" description="Disordered" evidence="1">
    <location>
        <begin position="26"/>
        <end position="53"/>
    </location>
</feature>
<evidence type="ECO:0000256" key="1">
    <source>
        <dbReference type="SAM" id="MobiDB-lite"/>
    </source>
</evidence>
<name>A0ABM9VQT0_9RHOB</name>
<evidence type="ECO:0000313" key="2">
    <source>
        <dbReference type="EMBL" id="CUX79956.1"/>
    </source>
</evidence>
<proteinExistence type="predicted"/>
<accession>A0ABM9VQT0</accession>
<dbReference type="EMBL" id="FBYC01000003">
    <property type="protein sequence ID" value="CUX79956.1"/>
    <property type="molecule type" value="Genomic_DNA"/>
</dbReference>
<dbReference type="RefSeq" id="WP_072244880.1">
    <property type="nucleotide sequence ID" value="NZ_FBYC01000003.1"/>
</dbReference>
<keyword evidence="3" id="KW-1185">Reference proteome</keyword>
<reference evidence="2 3" key="1">
    <citation type="submission" date="2016-01" db="EMBL/GenBank/DDBJ databases">
        <authorList>
            <person name="Varghese N."/>
        </authorList>
    </citation>
    <scope>NUCLEOTIDE SEQUENCE [LARGE SCALE GENOMIC DNA]</scope>
    <source>
        <strain evidence="2 3">HL-91</strain>
    </source>
</reference>
<dbReference type="Proteomes" id="UP000182045">
    <property type="component" value="Unassembled WGS sequence"/>
</dbReference>
<gene>
    <name evidence="2" type="ORF">Ga0058931_0654</name>
</gene>
<comment type="caution">
    <text evidence="2">The sequence shown here is derived from an EMBL/GenBank/DDBJ whole genome shotgun (WGS) entry which is preliminary data.</text>
</comment>
<protein>
    <submittedName>
        <fullName evidence="2">Uncharacterized protein</fullName>
    </submittedName>
</protein>